<keyword evidence="2" id="KW-0863">Zinc-finger</keyword>
<evidence type="ECO:0000259" key="6">
    <source>
        <dbReference type="SMART" id="SM00451"/>
    </source>
</evidence>
<comment type="caution">
    <text evidence="7">The sequence shown here is derived from an EMBL/GenBank/DDBJ whole genome shotgun (WGS) entry which is preliminary data.</text>
</comment>
<dbReference type="GO" id="GO:0000398">
    <property type="term" value="P:mRNA splicing, via spliceosome"/>
    <property type="evidence" value="ECO:0007669"/>
    <property type="project" value="InterPro"/>
</dbReference>
<protein>
    <submittedName>
        <fullName evidence="7">Zinc finger matrin-type protein 2</fullName>
    </submittedName>
</protein>
<feature type="compositionally biased region" description="Basic and acidic residues" evidence="5">
    <location>
        <begin position="148"/>
        <end position="162"/>
    </location>
</feature>
<dbReference type="InterPro" id="IPR036236">
    <property type="entry name" value="Znf_C2H2_sf"/>
</dbReference>
<dbReference type="GO" id="GO:0046540">
    <property type="term" value="C:U4/U6 x U5 tri-snRNP complex"/>
    <property type="evidence" value="ECO:0007669"/>
    <property type="project" value="TreeGrafter"/>
</dbReference>
<gene>
    <name evidence="7" type="ORF">Sradi_1494200</name>
</gene>
<keyword evidence="4" id="KW-0539">Nucleus</keyword>
<feature type="region of interest" description="Disordered" evidence="5">
    <location>
        <begin position="20"/>
        <end position="57"/>
    </location>
</feature>
<dbReference type="SUPFAM" id="SSF57667">
    <property type="entry name" value="beta-beta-alpha zinc fingers"/>
    <property type="match status" value="1"/>
</dbReference>
<dbReference type="GO" id="GO:0005681">
    <property type="term" value="C:spliceosomal complex"/>
    <property type="evidence" value="ECO:0007669"/>
    <property type="project" value="InterPro"/>
</dbReference>
<organism evidence="7">
    <name type="scientific">Sesamum radiatum</name>
    <name type="common">Black benniseed</name>
    <dbReference type="NCBI Taxonomy" id="300843"/>
    <lineage>
        <taxon>Eukaryota</taxon>
        <taxon>Viridiplantae</taxon>
        <taxon>Streptophyta</taxon>
        <taxon>Embryophyta</taxon>
        <taxon>Tracheophyta</taxon>
        <taxon>Spermatophyta</taxon>
        <taxon>Magnoliopsida</taxon>
        <taxon>eudicotyledons</taxon>
        <taxon>Gunneridae</taxon>
        <taxon>Pentapetalae</taxon>
        <taxon>asterids</taxon>
        <taxon>lamiids</taxon>
        <taxon>Lamiales</taxon>
        <taxon>Pedaliaceae</taxon>
        <taxon>Sesamum</taxon>
    </lineage>
</organism>
<dbReference type="SMART" id="SM00451">
    <property type="entry name" value="ZnF_U1"/>
    <property type="match status" value="1"/>
</dbReference>
<dbReference type="FunFam" id="3.30.160.60:FF:000491">
    <property type="entry name" value="zinc finger matrin-type protein 2-like"/>
    <property type="match status" value="1"/>
</dbReference>
<dbReference type="GO" id="GO:0003676">
    <property type="term" value="F:nucleic acid binding"/>
    <property type="evidence" value="ECO:0007669"/>
    <property type="project" value="InterPro"/>
</dbReference>
<feature type="domain" description="U1-type" evidence="6">
    <location>
        <begin position="81"/>
        <end position="115"/>
    </location>
</feature>
<evidence type="ECO:0000313" key="7">
    <source>
        <dbReference type="EMBL" id="KAL0412925.1"/>
    </source>
</evidence>
<dbReference type="GO" id="GO:0008270">
    <property type="term" value="F:zinc ion binding"/>
    <property type="evidence" value="ECO:0007669"/>
    <property type="project" value="UniProtKB-KW"/>
</dbReference>
<reference evidence="7" key="2">
    <citation type="journal article" date="2024" name="Plant">
        <title>Genomic evolution and insights into agronomic trait innovations of Sesamum species.</title>
        <authorList>
            <person name="Miao H."/>
            <person name="Wang L."/>
            <person name="Qu L."/>
            <person name="Liu H."/>
            <person name="Sun Y."/>
            <person name="Le M."/>
            <person name="Wang Q."/>
            <person name="Wei S."/>
            <person name="Zheng Y."/>
            <person name="Lin W."/>
            <person name="Duan Y."/>
            <person name="Cao H."/>
            <person name="Xiong S."/>
            <person name="Wang X."/>
            <person name="Wei L."/>
            <person name="Li C."/>
            <person name="Ma Q."/>
            <person name="Ju M."/>
            <person name="Zhao R."/>
            <person name="Li G."/>
            <person name="Mu C."/>
            <person name="Tian Q."/>
            <person name="Mei H."/>
            <person name="Zhang T."/>
            <person name="Gao T."/>
            <person name="Zhang H."/>
        </authorList>
    </citation>
    <scope>NUCLEOTIDE SEQUENCE</scope>
    <source>
        <strain evidence="7">G02</strain>
    </source>
</reference>
<dbReference type="AlphaFoldDB" id="A0AAW2U7K9"/>
<accession>A0AAW2U7K9</accession>
<evidence type="ECO:0000256" key="3">
    <source>
        <dbReference type="ARBA" id="ARBA00022833"/>
    </source>
</evidence>
<dbReference type="Pfam" id="PF12874">
    <property type="entry name" value="zf-met"/>
    <property type="match status" value="1"/>
</dbReference>
<dbReference type="InterPro" id="IPR003604">
    <property type="entry name" value="Matrin/U1-like-C_Znf_C2H2"/>
</dbReference>
<keyword evidence="1" id="KW-0479">Metal-binding</keyword>
<feature type="region of interest" description="Disordered" evidence="5">
    <location>
        <begin position="144"/>
        <end position="183"/>
    </location>
</feature>
<feature type="compositionally biased region" description="Basic residues" evidence="5">
    <location>
        <begin position="163"/>
        <end position="173"/>
    </location>
</feature>
<dbReference type="InterPro" id="IPR013087">
    <property type="entry name" value="Znf_C2H2_type"/>
</dbReference>
<dbReference type="Gene3D" id="3.30.160.60">
    <property type="entry name" value="Classic Zinc Finger"/>
    <property type="match status" value="1"/>
</dbReference>
<evidence type="ECO:0000256" key="5">
    <source>
        <dbReference type="SAM" id="MobiDB-lite"/>
    </source>
</evidence>
<evidence type="ECO:0000256" key="2">
    <source>
        <dbReference type="ARBA" id="ARBA00022771"/>
    </source>
</evidence>
<evidence type="ECO:0000256" key="1">
    <source>
        <dbReference type="ARBA" id="ARBA00022723"/>
    </source>
</evidence>
<name>A0AAW2U7K9_SESRA</name>
<dbReference type="PANTHER" id="PTHR45986">
    <property type="entry name" value="ZINC FINGER MATRIN-TYPE PROTEIN 2"/>
    <property type="match status" value="1"/>
</dbReference>
<keyword evidence="3" id="KW-0862">Zinc</keyword>
<proteinExistence type="predicted"/>
<dbReference type="InterPro" id="IPR040107">
    <property type="entry name" value="Snu23"/>
</dbReference>
<feature type="compositionally biased region" description="Basic and acidic residues" evidence="5">
    <location>
        <begin position="20"/>
        <end position="40"/>
    </location>
</feature>
<dbReference type="PANTHER" id="PTHR45986:SF1">
    <property type="entry name" value="ZINC FINGER MATRIN-TYPE PROTEIN 2"/>
    <property type="match status" value="1"/>
</dbReference>
<evidence type="ECO:0000256" key="4">
    <source>
        <dbReference type="ARBA" id="ARBA00023242"/>
    </source>
</evidence>
<reference evidence="7" key="1">
    <citation type="submission" date="2020-06" db="EMBL/GenBank/DDBJ databases">
        <authorList>
            <person name="Li T."/>
            <person name="Hu X."/>
            <person name="Zhang T."/>
            <person name="Song X."/>
            <person name="Zhang H."/>
            <person name="Dai N."/>
            <person name="Sheng W."/>
            <person name="Hou X."/>
            <person name="Wei L."/>
        </authorList>
    </citation>
    <scope>NUCLEOTIDE SEQUENCE</scope>
    <source>
        <strain evidence="7">G02</strain>
        <tissue evidence="7">Leaf</tissue>
    </source>
</reference>
<dbReference type="EMBL" id="JACGWJ010000006">
    <property type="protein sequence ID" value="KAL0412925.1"/>
    <property type="molecule type" value="Genomic_DNA"/>
</dbReference>
<sequence length="256" mass="29020">MAQSSNAGAGVDNTFRRKFDREEYLQRAREREEKEAERSKSKSRGPPVQRKPLKHRDYEVDLESRLGKTQVVTPIAPLSQQAGYYCSVCECVVKDSANYLDHINGKKHQRALGMSMRAERATLEQVQRRFEVLKKRKDTGGFTEQDFDERILKQQQEEEERKRQRREKKKEKKKEKVAEEEPEVDPDVAAMMGFGGSGGFEGAALLIPGERLPNAVALASGRRMGNRPCFWATYDAASAGQREWEVVGVGEGGVRV</sequence>